<feature type="domain" description="PD(D/E)XK endonuclease" evidence="1">
    <location>
        <begin position="156"/>
        <end position="236"/>
    </location>
</feature>
<dbReference type="GO" id="GO:0003676">
    <property type="term" value="F:nucleic acid binding"/>
    <property type="evidence" value="ECO:0007669"/>
    <property type="project" value="InterPro"/>
</dbReference>
<sequence>MGSCAVRATSYDPNMAQNRSYTDVELTQAIAVSRSWRGVLRELGLAATSAGAMRSVRSHANRLDISYGHFTGQRRWTEDSLRASIAAGDTWADVVESLGLGGTSALASVKGHAARIGLDVAHLTEQSPTVENVFQPDISRLDRAGSLLAAAWFALCGCDVSWPLEPSRYDLLVDSEKGFRRVQVKTTTVRVADTWKVYLSTTHRERTTYDPDEIDDFFVVDGDLAHYLIPVSVVGGLHAIHLSAYRHFRLDQASPR</sequence>
<evidence type="ECO:0000313" key="3">
    <source>
        <dbReference type="Proteomes" id="UP000199258"/>
    </source>
</evidence>
<organism evidence="2 3">
    <name type="scientific">Arthrobacter subterraneus</name>
    <dbReference type="NCBI Taxonomy" id="335973"/>
    <lineage>
        <taxon>Bacteria</taxon>
        <taxon>Bacillati</taxon>
        <taxon>Actinomycetota</taxon>
        <taxon>Actinomycetes</taxon>
        <taxon>Micrococcales</taxon>
        <taxon>Micrococcaceae</taxon>
        <taxon>Arthrobacter</taxon>
    </lineage>
</organism>
<dbReference type="InterPro" id="IPR021671">
    <property type="entry name" value="PD(D/E)XK_Endonuc"/>
</dbReference>
<protein>
    <recommendedName>
        <fullName evidence="1">PD(D/E)XK endonuclease domain-containing protein</fullName>
    </recommendedName>
</protein>
<dbReference type="Gene3D" id="3.40.1350.10">
    <property type="match status" value="1"/>
</dbReference>
<dbReference type="InterPro" id="IPR011856">
    <property type="entry name" value="tRNA_endonuc-like_dom_sf"/>
</dbReference>
<dbReference type="EMBL" id="FNDT01000024">
    <property type="protein sequence ID" value="SDI80161.1"/>
    <property type="molecule type" value="Genomic_DNA"/>
</dbReference>
<dbReference type="Pfam" id="PF11645">
    <property type="entry name" value="PDDEXK_5"/>
    <property type="match status" value="1"/>
</dbReference>
<accession>A0A1G8NIQ4</accession>
<dbReference type="Proteomes" id="UP000199258">
    <property type="component" value="Unassembled WGS sequence"/>
</dbReference>
<gene>
    <name evidence="2" type="ORF">SAMN04488693_12414</name>
</gene>
<evidence type="ECO:0000313" key="2">
    <source>
        <dbReference type="EMBL" id="SDI80161.1"/>
    </source>
</evidence>
<dbReference type="AlphaFoldDB" id="A0A1G8NIQ4"/>
<evidence type="ECO:0000259" key="1">
    <source>
        <dbReference type="Pfam" id="PF11645"/>
    </source>
</evidence>
<reference evidence="2 3" key="1">
    <citation type="submission" date="2016-10" db="EMBL/GenBank/DDBJ databases">
        <authorList>
            <person name="de Groot N.N."/>
        </authorList>
    </citation>
    <scope>NUCLEOTIDE SEQUENCE [LARGE SCALE GENOMIC DNA]</scope>
    <source>
        <strain evidence="2 3">NP_1H</strain>
    </source>
</reference>
<proteinExistence type="predicted"/>
<name>A0A1G8NIQ4_9MICC</name>
<keyword evidence="3" id="KW-1185">Reference proteome</keyword>